<feature type="binding site" evidence="6">
    <location>
        <position position="27"/>
    </location>
    <ligand>
        <name>Na(+)</name>
        <dbReference type="ChEBI" id="CHEBI:29101"/>
        <label>1</label>
    </ligand>
</feature>
<evidence type="ECO:0000256" key="6">
    <source>
        <dbReference type="PIRSR" id="PIRSR600175-1"/>
    </source>
</evidence>
<dbReference type="Pfam" id="PF00209">
    <property type="entry name" value="SNF"/>
    <property type="match status" value="1"/>
</dbReference>
<feature type="transmembrane region" description="Helical" evidence="10">
    <location>
        <begin position="423"/>
        <end position="446"/>
    </location>
</feature>
<feature type="transmembrane region" description="Helical" evidence="10">
    <location>
        <begin position="41"/>
        <end position="61"/>
    </location>
</feature>
<evidence type="ECO:0000256" key="5">
    <source>
        <dbReference type="ARBA" id="ARBA00023136"/>
    </source>
</evidence>
<dbReference type="GO" id="GO:0015293">
    <property type="term" value="F:symporter activity"/>
    <property type="evidence" value="ECO:0007669"/>
    <property type="project" value="UniProtKB-KW"/>
</dbReference>
<dbReference type="GO" id="GO:0035725">
    <property type="term" value="P:sodium ion transmembrane transport"/>
    <property type="evidence" value="ECO:0007669"/>
    <property type="project" value="TreeGrafter"/>
</dbReference>
<sequence length="618" mass="70272">MTHNRGTWNNKADFVLALISYGVGLGNVWRFPYLAYSSGGGAFLIPFLISSVIVGIPYALLEVSLGQWMKEGGIGAWNLTPLFKGIGFANLIIVFLGNVYYEVILAWSLRYLYDSFSYVLPWKLCSNKWNSKCCSEELLYGKSTSQISSNSTVDYQNLSKNQPLLLSSNSSSTNCSKILDPITEYWEFNILGISEGIEHIGSIKWDLFLALLIAWLIVYFSIFRGMKNSQIVVYITAIMPYVFLFILLMRGLFLPGAINGIIYYLKPDWNKLFQFQVWSDAGTQVFYSYGIGIAALVALGSYNHFNHNSYRDVVIFTVTNSFTSVLSGFVIFSVLGYMSHIQGVSIDTVAEEGPGLAFIVYPQALALMPFSPLWSVMFFLMLFLLGLGTQLVAAEAITTAIIDEYMPLFKKYMNCKYIKEILTALNVFISFVCGLPMITNGGMYVFQIFDYYAASRTLLFVGLFEVIAIAYFYGVKDYCRNLERMWGFHLGPWLKIMWVFATPFFTLILIVFTVMTYEDLTYNRTYKYPNWALTFGWILSVSSFICIPVYALVQLFKTPGSLKEKIVELRTYRIKSHQNENNGTQDELNRNLDNQNNYSVSEEDTNSQFANSRTIIKP</sequence>
<evidence type="ECO:0000256" key="1">
    <source>
        <dbReference type="ARBA" id="ARBA00004141"/>
    </source>
</evidence>
<feature type="binding site" evidence="6">
    <location>
        <position position="320"/>
    </location>
    <ligand>
        <name>Na(+)</name>
        <dbReference type="ChEBI" id="CHEBI:29101"/>
        <label>2</label>
    </ligand>
</feature>
<feature type="region of interest" description="Disordered" evidence="9">
    <location>
        <begin position="579"/>
        <end position="618"/>
    </location>
</feature>
<dbReference type="EMBL" id="CAJNOC010000558">
    <property type="protein sequence ID" value="CAF0776573.1"/>
    <property type="molecule type" value="Genomic_DNA"/>
</dbReference>
<comment type="subcellular location">
    <subcellularLocation>
        <location evidence="1">Membrane</location>
        <topology evidence="1">Multi-pass membrane protein</topology>
    </subcellularLocation>
</comment>
<dbReference type="GO" id="GO:0005886">
    <property type="term" value="C:plasma membrane"/>
    <property type="evidence" value="ECO:0007669"/>
    <property type="project" value="TreeGrafter"/>
</dbReference>
<evidence type="ECO:0000256" key="3">
    <source>
        <dbReference type="ARBA" id="ARBA00022692"/>
    </source>
</evidence>
<feature type="binding site" evidence="6">
    <location>
        <position position="288"/>
    </location>
    <ligand>
        <name>Na(+)</name>
        <dbReference type="ChEBI" id="CHEBI:29101"/>
        <label>1</label>
    </ligand>
</feature>
<dbReference type="AlphaFoldDB" id="A0A813R2J3"/>
<keyword evidence="2 8" id="KW-0813">Transport</keyword>
<keyword evidence="8" id="KW-0769">Symport</keyword>
<dbReference type="Proteomes" id="UP000663879">
    <property type="component" value="Unassembled WGS sequence"/>
</dbReference>
<dbReference type="PANTHER" id="PTHR11616:SF309">
    <property type="entry name" value="TRANSPORTER"/>
    <property type="match status" value="1"/>
</dbReference>
<feature type="transmembrane region" description="Helical" evidence="10">
    <location>
        <begin position="535"/>
        <end position="556"/>
    </location>
</feature>
<keyword evidence="6" id="KW-0915">Sodium</keyword>
<feature type="transmembrane region" description="Helical" evidence="10">
    <location>
        <begin position="314"/>
        <end position="338"/>
    </location>
</feature>
<dbReference type="GO" id="GO:0046872">
    <property type="term" value="F:metal ion binding"/>
    <property type="evidence" value="ECO:0007669"/>
    <property type="project" value="UniProtKB-KW"/>
</dbReference>
<name>A0A813R2J3_9BILA</name>
<dbReference type="PANTHER" id="PTHR11616">
    <property type="entry name" value="SODIUM/CHLORIDE DEPENDENT TRANSPORTER"/>
    <property type="match status" value="1"/>
</dbReference>
<keyword evidence="12" id="KW-1185">Reference proteome</keyword>
<feature type="transmembrane region" description="Helical" evidence="10">
    <location>
        <begin position="12"/>
        <end position="29"/>
    </location>
</feature>
<feature type="binding site" evidence="6">
    <location>
        <position position="23"/>
    </location>
    <ligand>
        <name>Na(+)</name>
        <dbReference type="ChEBI" id="CHEBI:29101"/>
        <label>1</label>
    </ligand>
</feature>
<accession>A0A813R2J3</accession>
<keyword evidence="6" id="KW-0479">Metal-binding</keyword>
<dbReference type="GO" id="GO:0006865">
    <property type="term" value="P:amino acid transport"/>
    <property type="evidence" value="ECO:0007669"/>
    <property type="project" value="TreeGrafter"/>
</dbReference>
<feature type="transmembrane region" description="Helical" evidence="10">
    <location>
        <begin position="496"/>
        <end position="515"/>
    </location>
</feature>
<dbReference type="PRINTS" id="PR00176">
    <property type="entry name" value="NANEUSMPORT"/>
</dbReference>
<organism evidence="11 12">
    <name type="scientific">Brachionus calyciflorus</name>
    <dbReference type="NCBI Taxonomy" id="104777"/>
    <lineage>
        <taxon>Eukaryota</taxon>
        <taxon>Metazoa</taxon>
        <taxon>Spiralia</taxon>
        <taxon>Gnathifera</taxon>
        <taxon>Rotifera</taxon>
        <taxon>Eurotatoria</taxon>
        <taxon>Monogononta</taxon>
        <taxon>Pseudotrocha</taxon>
        <taxon>Ploima</taxon>
        <taxon>Brachionidae</taxon>
        <taxon>Brachionus</taxon>
    </lineage>
</organism>
<feature type="transmembrane region" description="Helical" evidence="10">
    <location>
        <begin position="376"/>
        <end position="402"/>
    </location>
</feature>
<evidence type="ECO:0000256" key="4">
    <source>
        <dbReference type="ARBA" id="ARBA00022989"/>
    </source>
</evidence>
<keyword evidence="4 10" id="KW-1133">Transmembrane helix</keyword>
<feature type="transmembrane region" description="Helical" evidence="10">
    <location>
        <begin position="238"/>
        <end position="265"/>
    </location>
</feature>
<feature type="transmembrane region" description="Helical" evidence="10">
    <location>
        <begin position="285"/>
        <end position="302"/>
    </location>
</feature>
<proteinExistence type="inferred from homology"/>
<dbReference type="OrthoDB" id="6581954at2759"/>
<feature type="binding site" evidence="6">
    <location>
        <position position="385"/>
    </location>
    <ligand>
        <name>Na(+)</name>
        <dbReference type="ChEBI" id="CHEBI:29101"/>
        <label>1</label>
    </ligand>
</feature>
<dbReference type="InterPro" id="IPR037272">
    <property type="entry name" value="SNS_sf"/>
</dbReference>
<dbReference type="SUPFAM" id="SSF161070">
    <property type="entry name" value="SNF-like"/>
    <property type="match status" value="1"/>
</dbReference>
<evidence type="ECO:0000256" key="8">
    <source>
        <dbReference type="RuleBase" id="RU003732"/>
    </source>
</evidence>
<evidence type="ECO:0000313" key="12">
    <source>
        <dbReference type="Proteomes" id="UP000663879"/>
    </source>
</evidence>
<evidence type="ECO:0000256" key="2">
    <source>
        <dbReference type="ARBA" id="ARBA00022448"/>
    </source>
</evidence>
<comment type="similarity">
    <text evidence="8">Belongs to the sodium:neurotransmitter symporter (SNF) (TC 2.A.22) family.</text>
</comment>
<gene>
    <name evidence="11" type="ORF">OXX778_LOCUS5233</name>
</gene>
<dbReference type="PROSITE" id="PS00754">
    <property type="entry name" value="NA_NEUROTRAN_SYMP_2"/>
    <property type="match status" value="1"/>
</dbReference>
<evidence type="ECO:0000313" key="11">
    <source>
        <dbReference type="EMBL" id="CAF0776573.1"/>
    </source>
</evidence>
<keyword evidence="7" id="KW-1015">Disulfide bond</keyword>
<dbReference type="InterPro" id="IPR000175">
    <property type="entry name" value="Na/ntran_symport"/>
</dbReference>
<feature type="transmembrane region" description="Helical" evidence="10">
    <location>
        <begin position="207"/>
        <end position="226"/>
    </location>
</feature>
<keyword evidence="3 8" id="KW-0812">Transmembrane</keyword>
<evidence type="ECO:0000256" key="10">
    <source>
        <dbReference type="SAM" id="Phobius"/>
    </source>
</evidence>
<dbReference type="PROSITE" id="PS50267">
    <property type="entry name" value="NA_NEUROTRAN_SYMP_3"/>
    <property type="match status" value="1"/>
</dbReference>
<evidence type="ECO:0000256" key="7">
    <source>
        <dbReference type="PIRSR" id="PIRSR600175-2"/>
    </source>
</evidence>
<keyword evidence="5 10" id="KW-0472">Membrane</keyword>
<comment type="caution">
    <text evidence="11">The sequence shown here is derived from an EMBL/GenBank/DDBJ whole genome shotgun (WGS) entry which is preliminary data.</text>
</comment>
<evidence type="ECO:0000256" key="9">
    <source>
        <dbReference type="SAM" id="MobiDB-lite"/>
    </source>
</evidence>
<protein>
    <recommendedName>
        <fullName evidence="8">Transporter</fullName>
    </recommendedName>
</protein>
<feature type="disulfide bond" evidence="7">
    <location>
        <begin position="125"/>
        <end position="134"/>
    </location>
</feature>
<dbReference type="PROSITE" id="PS00610">
    <property type="entry name" value="NA_NEUROTRAN_SYMP_1"/>
    <property type="match status" value="1"/>
</dbReference>
<feature type="transmembrane region" description="Helical" evidence="10">
    <location>
        <begin position="458"/>
        <end position="475"/>
    </location>
</feature>
<feature type="transmembrane region" description="Helical" evidence="10">
    <location>
        <begin position="82"/>
        <end position="101"/>
    </location>
</feature>
<reference evidence="11" key="1">
    <citation type="submission" date="2021-02" db="EMBL/GenBank/DDBJ databases">
        <authorList>
            <person name="Nowell W R."/>
        </authorList>
    </citation>
    <scope>NUCLEOTIDE SEQUENCE</scope>
    <source>
        <strain evidence="11">Ploen Becks lab</strain>
    </source>
</reference>